<evidence type="ECO:0000313" key="1">
    <source>
        <dbReference type="EMBL" id="CAI9167354.1"/>
    </source>
</evidence>
<dbReference type="EMBL" id="OX459962">
    <property type="protein sequence ID" value="CAI9167354.1"/>
    <property type="molecule type" value="Genomic_DNA"/>
</dbReference>
<name>A0ABN8Z625_RANTA</name>
<proteinExistence type="predicted"/>
<reference evidence="1" key="1">
    <citation type="submission" date="2023-04" db="EMBL/GenBank/DDBJ databases">
        <authorList>
            <consortium name="ELIXIR-Norway"/>
        </authorList>
    </citation>
    <scope>NUCLEOTIDE SEQUENCE [LARGE SCALE GENOMIC DNA]</scope>
</reference>
<keyword evidence="2" id="KW-1185">Reference proteome</keyword>
<sequence length="162" mass="17576">MALNLFNYSINIHGGASLVVLWLRLRASTSEVKVSIPGQGPCFCCTSHSPKKSWVTDILTLWSFSINKHVKLLSHVPLFVTPWLAAPPPQAPLPMGFSRQEYLSELLFPSPGDPPDPRIEPTSLALKAVSCISGKLFTAGPPGKHVLNPAFPHLIQSLTSVT</sequence>
<protein>
    <submittedName>
        <fullName evidence="1">Uncharacterized protein</fullName>
    </submittedName>
</protein>
<gene>
    <name evidence="1" type="ORF">MRATA1EN1_LOCUS16316</name>
</gene>
<organism evidence="1 2">
    <name type="scientific">Rangifer tarandus platyrhynchus</name>
    <name type="common">Svalbard reindeer</name>
    <dbReference type="NCBI Taxonomy" id="3082113"/>
    <lineage>
        <taxon>Eukaryota</taxon>
        <taxon>Metazoa</taxon>
        <taxon>Chordata</taxon>
        <taxon>Craniata</taxon>
        <taxon>Vertebrata</taxon>
        <taxon>Euteleostomi</taxon>
        <taxon>Mammalia</taxon>
        <taxon>Eutheria</taxon>
        <taxon>Laurasiatheria</taxon>
        <taxon>Artiodactyla</taxon>
        <taxon>Ruminantia</taxon>
        <taxon>Pecora</taxon>
        <taxon>Cervidae</taxon>
        <taxon>Odocoileinae</taxon>
        <taxon>Rangifer</taxon>
    </lineage>
</organism>
<evidence type="ECO:0000313" key="2">
    <source>
        <dbReference type="Proteomes" id="UP001176941"/>
    </source>
</evidence>
<dbReference type="Proteomes" id="UP001176941">
    <property type="component" value="Chromosome 26"/>
</dbReference>
<accession>A0ABN8Z625</accession>